<evidence type="ECO:0000313" key="3">
    <source>
        <dbReference type="Proteomes" id="UP000037035"/>
    </source>
</evidence>
<sequence length="204" mass="22955">MLALEARASSSLTAPHRRTGAKRQSLVGGDLRRRGLPLNRTTGEWAVPDISTNDPKDGTGLSPTLLLKRKKTPQMHWIDFLTLNSWRATWQNRSMNFGAAFPCVVEVSAKFDKKSLEAVAVIFALKRLPASFGVFRQLQFANFKDDNIDFDNFLRDLEQEIRRKNENQLQLASSAKALTITQAQTASPAGKKRSKLPFLLKWNT</sequence>
<evidence type="ECO:0000256" key="1">
    <source>
        <dbReference type="SAM" id="MobiDB-lite"/>
    </source>
</evidence>
<dbReference type="Proteomes" id="UP000037035">
    <property type="component" value="Unassembled WGS sequence"/>
</dbReference>
<protein>
    <submittedName>
        <fullName evidence="2">Uncharacterized protein</fullName>
    </submittedName>
</protein>
<name>A0A0L6UCW7_9BASI</name>
<organism evidence="2 3">
    <name type="scientific">Puccinia sorghi</name>
    <dbReference type="NCBI Taxonomy" id="27349"/>
    <lineage>
        <taxon>Eukaryota</taxon>
        <taxon>Fungi</taxon>
        <taxon>Dikarya</taxon>
        <taxon>Basidiomycota</taxon>
        <taxon>Pucciniomycotina</taxon>
        <taxon>Pucciniomycetes</taxon>
        <taxon>Pucciniales</taxon>
        <taxon>Pucciniaceae</taxon>
        <taxon>Puccinia</taxon>
    </lineage>
</organism>
<keyword evidence="3" id="KW-1185">Reference proteome</keyword>
<dbReference type="EMBL" id="LAVV01013416">
    <property type="protein sequence ID" value="KNZ45670.1"/>
    <property type="molecule type" value="Genomic_DNA"/>
</dbReference>
<reference evidence="2 3" key="1">
    <citation type="submission" date="2015-08" db="EMBL/GenBank/DDBJ databases">
        <title>Next Generation Sequencing and Analysis of the Genome of Puccinia sorghi L Schw, the Causal Agent of Maize Common Rust.</title>
        <authorList>
            <person name="Rochi L."/>
            <person name="Burguener G."/>
            <person name="Darino M."/>
            <person name="Turjanski A."/>
            <person name="Kreff E."/>
            <person name="Dieguez M.J."/>
            <person name="Sacco F."/>
        </authorList>
    </citation>
    <scope>NUCLEOTIDE SEQUENCE [LARGE SCALE GENOMIC DNA]</scope>
    <source>
        <strain evidence="2 3">RO10H11247</strain>
    </source>
</reference>
<evidence type="ECO:0000313" key="2">
    <source>
        <dbReference type="EMBL" id="KNZ45670.1"/>
    </source>
</evidence>
<gene>
    <name evidence="2" type="ORF">VP01_792g9</name>
</gene>
<accession>A0A0L6UCW7</accession>
<dbReference type="VEuPathDB" id="FungiDB:VP01_792g9"/>
<feature type="region of interest" description="Disordered" evidence="1">
    <location>
        <begin position="1"/>
        <end position="26"/>
    </location>
</feature>
<comment type="caution">
    <text evidence="2">The sequence shown here is derived from an EMBL/GenBank/DDBJ whole genome shotgun (WGS) entry which is preliminary data.</text>
</comment>
<proteinExistence type="predicted"/>
<dbReference type="AlphaFoldDB" id="A0A0L6UCW7"/>